<gene>
    <name evidence="8" type="ORF">SGUI_1514</name>
</gene>
<dbReference type="EMBL" id="CP014989">
    <property type="protein sequence ID" value="ANS78910.1"/>
    <property type="molecule type" value="Genomic_DNA"/>
</dbReference>
<evidence type="ECO:0000313" key="9">
    <source>
        <dbReference type="Proteomes" id="UP000092482"/>
    </source>
</evidence>
<evidence type="ECO:0000313" key="8">
    <source>
        <dbReference type="EMBL" id="ANS78910.1"/>
    </source>
</evidence>
<dbReference type="PANTHER" id="PTHR34583:SF2">
    <property type="entry name" value="ANTIPORTER SUBUNIT MNHC2-RELATED"/>
    <property type="match status" value="1"/>
</dbReference>
<protein>
    <submittedName>
        <fullName evidence="8">Na(+) H(+) antiporter subunit C</fullName>
    </submittedName>
</protein>
<dbReference type="STRING" id="1758689.SGUI_1514"/>
<evidence type="ECO:0000256" key="4">
    <source>
        <dbReference type="ARBA" id="ARBA00022692"/>
    </source>
</evidence>
<feature type="transmembrane region" description="Helical" evidence="7">
    <location>
        <begin position="26"/>
        <end position="49"/>
    </location>
</feature>
<evidence type="ECO:0000256" key="7">
    <source>
        <dbReference type="SAM" id="Phobius"/>
    </source>
</evidence>
<dbReference type="PATRIC" id="fig|1758689.4.peg.1558"/>
<proteinExistence type="inferred from homology"/>
<keyword evidence="4 7" id="KW-0812">Transmembrane</keyword>
<dbReference type="AlphaFoldDB" id="A0A1B1NBT8"/>
<keyword evidence="3" id="KW-1003">Cell membrane</keyword>
<dbReference type="Gene3D" id="1.10.287.3510">
    <property type="match status" value="1"/>
</dbReference>
<evidence type="ECO:0000256" key="5">
    <source>
        <dbReference type="ARBA" id="ARBA00022989"/>
    </source>
</evidence>
<dbReference type="PANTHER" id="PTHR34583">
    <property type="entry name" value="ANTIPORTER SUBUNIT MNHC2-RELATED"/>
    <property type="match status" value="1"/>
</dbReference>
<evidence type="ECO:0000256" key="3">
    <source>
        <dbReference type="ARBA" id="ARBA00022475"/>
    </source>
</evidence>
<evidence type="ECO:0000256" key="6">
    <source>
        <dbReference type="ARBA" id="ARBA00023136"/>
    </source>
</evidence>
<accession>A0A1B1NBT8</accession>
<feature type="transmembrane region" description="Helical" evidence="7">
    <location>
        <begin position="69"/>
        <end position="92"/>
    </location>
</feature>
<dbReference type="GO" id="GO:0005886">
    <property type="term" value="C:plasma membrane"/>
    <property type="evidence" value="ECO:0007669"/>
    <property type="project" value="UniProtKB-SubCell"/>
</dbReference>
<dbReference type="InterPro" id="IPR039428">
    <property type="entry name" value="NUOK/Mnh_C1-like"/>
</dbReference>
<dbReference type="InterPro" id="IPR050601">
    <property type="entry name" value="CPA3_antiporter_subunitC"/>
</dbReference>
<keyword evidence="5 7" id="KW-1133">Transmembrane helix</keyword>
<reference evidence="8 9" key="1">
    <citation type="submission" date="2016-03" db="EMBL/GenBank/DDBJ databases">
        <title>Shallow-sea hydrothermal system.</title>
        <authorList>
            <person name="Tang K."/>
        </authorList>
    </citation>
    <scope>NUCLEOTIDE SEQUENCE [LARGE SCALE GENOMIC DNA]</scope>
    <source>
        <strain evidence="8 9">JLT9</strain>
    </source>
</reference>
<comment type="similarity">
    <text evidence="2">Belongs to the CPA3 antiporters (TC 2.A.63) subunit C family.</text>
</comment>
<keyword evidence="9" id="KW-1185">Reference proteome</keyword>
<dbReference type="KEGG" id="serj:SGUI_1514"/>
<dbReference type="Proteomes" id="UP000092482">
    <property type="component" value="Chromosome"/>
</dbReference>
<sequence length="110" mass="11683">MILPITIGVLTAGAIYLMLQRGMVRIIFGLSLLAHAANLLILSAGVTAWRGEPLPSRTGVETAGDPLPQAFVLTAIVIALAVTVLMLAMAVIGHNDDTKRMPETGETHRR</sequence>
<evidence type="ECO:0000256" key="2">
    <source>
        <dbReference type="ARBA" id="ARBA00010388"/>
    </source>
</evidence>
<keyword evidence="6 7" id="KW-0472">Membrane</keyword>
<comment type="subcellular location">
    <subcellularLocation>
        <location evidence="1">Cell membrane</location>
        <topology evidence="1">Multi-pass membrane protein</topology>
    </subcellularLocation>
</comment>
<name>A0A1B1NBT8_9MICO</name>
<dbReference type="RefSeq" id="WP_066638375.1">
    <property type="nucleotide sequence ID" value="NZ_CP014989.1"/>
</dbReference>
<evidence type="ECO:0000256" key="1">
    <source>
        <dbReference type="ARBA" id="ARBA00004651"/>
    </source>
</evidence>
<dbReference type="Pfam" id="PF00420">
    <property type="entry name" value="Oxidored_q2"/>
    <property type="match status" value="1"/>
</dbReference>
<organism evidence="8 9">
    <name type="scientific">Serinicoccus hydrothermalis</name>
    <dbReference type="NCBI Taxonomy" id="1758689"/>
    <lineage>
        <taxon>Bacteria</taxon>
        <taxon>Bacillati</taxon>
        <taxon>Actinomycetota</taxon>
        <taxon>Actinomycetes</taxon>
        <taxon>Micrococcales</taxon>
        <taxon>Ornithinimicrobiaceae</taxon>
        <taxon>Serinicoccus</taxon>
    </lineage>
</organism>
<dbReference type="OrthoDB" id="9799219at2"/>